<gene>
    <name evidence="2" type="ORF">LCGC14_2450220</name>
</gene>
<organism evidence="2">
    <name type="scientific">marine sediment metagenome</name>
    <dbReference type="NCBI Taxonomy" id="412755"/>
    <lineage>
        <taxon>unclassified sequences</taxon>
        <taxon>metagenomes</taxon>
        <taxon>ecological metagenomes</taxon>
    </lineage>
</organism>
<feature type="region of interest" description="Disordered" evidence="1">
    <location>
        <begin position="1"/>
        <end position="32"/>
    </location>
</feature>
<evidence type="ECO:0000256" key="1">
    <source>
        <dbReference type="SAM" id="MobiDB-lite"/>
    </source>
</evidence>
<evidence type="ECO:0000313" key="2">
    <source>
        <dbReference type="EMBL" id="KKL20960.1"/>
    </source>
</evidence>
<dbReference type="EMBL" id="LAZR01037902">
    <property type="protein sequence ID" value="KKL20960.1"/>
    <property type="molecule type" value="Genomic_DNA"/>
</dbReference>
<dbReference type="InterPro" id="IPR056957">
    <property type="entry name" value="Pam3_Gp34-like"/>
</dbReference>
<name>A0A0F9BGR4_9ZZZZ</name>
<comment type="caution">
    <text evidence="2">The sequence shown here is derived from an EMBL/GenBank/DDBJ whole genome shotgun (WGS) entry which is preliminary data.</text>
</comment>
<proteinExistence type="predicted"/>
<reference evidence="2" key="1">
    <citation type="journal article" date="2015" name="Nature">
        <title>Complex archaea that bridge the gap between prokaryotes and eukaryotes.</title>
        <authorList>
            <person name="Spang A."/>
            <person name="Saw J.H."/>
            <person name="Jorgensen S.L."/>
            <person name="Zaremba-Niedzwiedzka K."/>
            <person name="Martijn J."/>
            <person name="Lind A.E."/>
            <person name="van Eijk R."/>
            <person name="Schleper C."/>
            <person name="Guy L."/>
            <person name="Ettema T.J."/>
        </authorList>
    </citation>
    <scope>NUCLEOTIDE SEQUENCE</scope>
</reference>
<dbReference type="Pfam" id="PF23977">
    <property type="entry name" value="Pam3_Gp34"/>
    <property type="match status" value="1"/>
</dbReference>
<protein>
    <submittedName>
        <fullName evidence="2">Uncharacterized protein</fullName>
    </submittedName>
</protein>
<dbReference type="AlphaFoldDB" id="A0A0F9BGR4"/>
<sequence length="257" mass="28611">MTKEKKEQLATQSAGSLATKDRPGFLQKKTGREGLEQIERADLVLPRLSICQSMSPQRKKSDPLFISSLEEGQFFNTVTNQIYGDKALRVIPLLFGKSRLYFRPFDDGGGLLCQSMNGKDGGVLSPTCAACPKQAWGEDGEKPACTLLYNYPSLLLPSFELIVVSMKVTSLKAARQWNTLMRFRNAAAFAGVYELRAIETKNNFGTFFVFNVKPSRWANETEYNQAGEIYKSIQDQQVRPSTVGLAQEETAEAAPQM</sequence>
<accession>A0A0F9BGR4</accession>